<dbReference type="PANTHER" id="PTHR37237">
    <property type="entry name" value="OS02G0567000 PROTEIN"/>
    <property type="match status" value="1"/>
</dbReference>
<dbReference type="AlphaFoldDB" id="A0A8J5HVG5"/>
<dbReference type="OrthoDB" id="1629067at2759"/>
<keyword evidence="2" id="KW-1185">Reference proteome</keyword>
<proteinExistence type="predicted"/>
<sequence>MRNPGSDLPSSFFFDLGFPLPPGSVLPETLHTRSILALSAAMNRGFGGPLLCVGDLLRDVADEATVVEYGDGEIDFTSSTLGGGLPPQLPLQPSCDTRQVFEQNYDQLLQSLEGNDHSWTTLTLKLCTALKTADKLVGSANSNIDSLLEKVASLETIIDRGDSVIAKVKSIQDDKLHKGSVARETNTIG</sequence>
<comment type="caution">
    <text evidence="1">The sequence shown here is derived from an EMBL/GenBank/DDBJ whole genome shotgun (WGS) entry which is preliminary data.</text>
</comment>
<dbReference type="PANTHER" id="PTHR37237:SF1">
    <property type="entry name" value="OS02G0567000 PROTEIN"/>
    <property type="match status" value="1"/>
</dbReference>
<accession>A0A8J5HVG5</accession>
<gene>
    <name evidence="1" type="ORF">ZIOFF_010480</name>
</gene>
<reference evidence="1 2" key="1">
    <citation type="submission" date="2020-08" db="EMBL/GenBank/DDBJ databases">
        <title>Plant Genome Project.</title>
        <authorList>
            <person name="Zhang R.-G."/>
        </authorList>
    </citation>
    <scope>NUCLEOTIDE SEQUENCE [LARGE SCALE GENOMIC DNA]</scope>
    <source>
        <tissue evidence="1">Rhizome</tissue>
    </source>
</reference>
<evidence type="ECO:0000313" key="1">
    <source>
        <dbReference type="EMBL" id="KAG6528327.1"/>
    </source>
</evidence>
<dbReference type="EMBL" id="JACMSC010000003">
    <property type="protein sequence ID" value="KAG6528327.1"/>
    <property type="molecule type" value="Genomic_DNA"/>
</dbReference>
<evidence type="ECO:0000313" key="2">
    <source>
        <dbReference type="Proteomes" id="UP000734854"/>
    </source>
</evidence>
<name>A0A8J5HVG5_ZINOF</name>
<protein>
    <submittedName>
        <fullName evidence="1">Uncharacterized protein</fullName>
    </submittedName>
</protein>
<dbReference type="Proteomes" id="UP000734854">
    <property type="component" value="Unassembled WGS sequence"/>
</dbReference>
<organism evidence="1 2">
    <name type="scientific">Zingiber officinale</name>
    <name type="common">Ginger</name>
    <name type="synonym">Amomum zingiber</name>
    <dbReference type="NCBI Taxonomy" id="94328"/>
    <lineage>
        <taxon>Eukaryota</taxon>
        <taxon>Viridiplantae</taxon>
        <taxon>Streptophyta</taxon>
        <taxon>Embryophyta</taxon>
        <taxon>Tracheophyta</taxon>
        <taxon>Spermatophyta</taxon>
        <taxon>Magnoliopsida</taxon>
        <taxon>Liliopsida</taxon>
        <taxon>Zingiberales</taxon>
        <taxon>Zingiberaceae</taxon>
        <taxon>Zingiber</taxon>
    </lineage>
</organism>